<evidence type="ECO:0000313" key="2">
    <source>
        <dbReference type="EMBL" id="CAE6342901.1"/>
    </source>
</evidence>
<evidence type="ECO:0000256" key="1">
    <source>
        <dbReference type="SAM" id="MobiDB-lite"/>
    </source>
</evidence>
<dbReference type="EMBL" id="CAJMWS010000028">
    <property type="protein sequence ID" value="CAE6342901.1"/>
    <property type="molecule type" value="Genomic_DNA"/>
</dbReference>
<name>A0A8H2W8B2_9AGAM</name>
<proteinExistence type="predicted"/>
<evidence type="ECO:0000313" key="3">
    <source>
        <dbReference type="Proteomes" id="UP000663846"/>
    </source>
</evidence>
<dbReference type="Proteomes" id="UP000663846">
    <property type="component" value="Unassembled WGS sequence"/>
</dbReference>
<sequence>MSQVADLTQQIWDQDQDFQDLQSIVEETNQVITGGGPKTPEKKPTGADVQQTAKPFSLFNAAVLYPTINTTGIPSFF</sequence>
<feature type="region of interest" description="Disordered" evidence="1">
    <location>
        <begin position="30"/>
        <end position="49"/>
    </location>
</feature>
<dbReference type="AlphaFoldDB" id="A0A8H2W8B2"/>
<accession>A0A8H2W8B2</accession>
<dbReference type="OrthoDB" id="6247875at2759"/>
<protein>
    <submittedName>
        <fullName evidence="2">Uncharacterized protein</fullName>
    </submittedName>
</protein>
<organism evidence="2 3">
    <name type="scientific">Rhizoctonia solani</name>
    <dbReference type="NCBI Taxonomy" id="456999"/>
    <lineage>
        <taxon>Eukaryota</taxon>
        <taxon>Fungi</taxon>
        <taxon>Dikarya</taxon>
        <taxon>Basidiomycota</taxon>
        <taxon>Agaricomycotina</taxon>
        <taxon>Agaricomycetes</taxon>
        <taxon>Cantharellales</taxon>
        <taxon>Ceratobasidiaceae</taxon>
        <taxon>Rhizoctonia</taxon>
    </lineage>
</organism>
<reference evidence="2" key="1">
    <citation type="submission" date="2021-01" db="EMBL/GenBank/DDBJ databases">
        <authorList>
            <person name="Kaushik A."/>
        </authorList>
    </citation>
    <scope>NUCLEOTIDE SEQUENCE</scope>
    <source>
        <strain evidence="2">AG1-1C</strain>
    </source>
</reference>
<comment type="caution">
    <text evidence="2">The sequence shown here is derived from an EMBL/GenBank/DDBJ whole genome shotgun (WGS) entry which is preliminary data.</text>
</comment>
<gene>
    <name evidence="2" type="ORF">RDB_LOCUS5283</name>
</gene>